<feature type="domain" description="HTH cro/C1-type" evidence="1">
    <location>
        <begin position="22"/>
        <end position="76"/>
    </location>
</feature>
<evidence type="ECO:0000313" key="2">
    <source>
        <dbReference type="EMBL" id="MCD5316823.1"/>
    </source>
</evidence>
<dbReference type="AlphaFoldDB" id="A0A9X1NME8"/>
<comment type="caution">
    <text evidence="2">The sequence shown here is derived from an EMBL/GenBank/DDBJ whole genome shotgun (WGS) entry which is preliminary data.</text>
</comment>
<dbReference type="Pfam" id="PF13560">
    <property type="entry name" value="HTH_31"/>
    <property type="match status" value="1"/>
</dbReference>
<evidence type="ECO:0000313" key="3">
    <source>
        <dbReference type="Proteomes" id="UP001138997"/>
    </source>
</evidence>
<dbReference type="InterPro" id="IPR001387">
    <property type="entry name" value="Cro/C1-type_HTH"/>
</dbReference>
<gene>
    <name evidence="2" type="ORF">LR394_38605</name>
</gene>
<dbReference type="SUPFAM" id="SSF47413">
    <property type="entry name" value="lambda repressor-like DNA-binding domains"/>
    <property type="match status" value="1"/>
</dbReference>
<reference evidence="2" key="1">
    <citation type="submission" date="2021-11" db="EMBL/GenBank/DDBJ databases">
        <title>Streptomyces corallinus and Kineosporia corallina sp. nov., two new coral-derived marine actinobacteria.</title>
        <authorList>
            <person name="Buangrab K."/>
            <person name="Sutthacheep M."/>
            <person name="Yeemin T."/>
            <person name="Harunari E."/>
            <person name="Igarashi Y."/>
            <person name="Sripreechasak P."/>
            <person name="Kanchanasin P."/>
            <person name="Tanasupawat S."/>
            <person name="Phongsopitanun W."/>
        </authorList>
    </citation>
    <scope>NUCLEOTIDE SEQUENCE</scope>
    <source>
        <strain evidence="2">JCM 31032</strain>
    </source>
</reference>
<organism evidence="2 3">
    <name type="scientific">Kineosporia babensis</name>
    <dbReference type="NCBI Taxonomy" id="499548"/>
    <lineage>
        <taxon>Bacteria</taxon>
        <taxon>Bacillati</taxon>
        <taxon>Actinomycetota</taxon>
        <taxon>Actinomycetes</taxon>
        <taxon>Kineosporiales</taxon>
        <taxon>Kineosporiaceae</taxon>
        <taxon>Kineosporia</taxon>
    </lineage>
</organism>
<dbReference type="InterPro" id="IPR010982">
    <property type="entry name" value="Lambda_DNA-bd_dom_sf"/>
</dbReference>
<dbReference type="CDD" id="cd00093">
    <property type="entry name" value="HTH_XRE"/>
    <property type="match status" value="1"/>
</dbReference>
<accession>A0A9X1NME8</accession>
<evidence type="ECO:0000259" key="1">
    <source>
        <dbReference type="PROSITE" id="PS50943"/>
    </source>
</evidence>
<dbReference type="RefSeq" id="WP_231449675.1">
    <property type="nucleotide sequence ID" value="NZ_JAJOMB010000035.1"/>
</dbReference>
<dbReference type="PROSITE" id="PS50943">
    <property type="entry name" value="HTH_CROC1"/>
    <property type="match status" value="1"/>
</dbReference>
<keyword evidence="3" id="KW-1185">Reference proteome</keyword>
<name>A0A9X1NME8_9ACTN</name>
<sequence>MGQRPADLDPSLSSAAYFGAQLRQLRTQRGLSLSKLGQLVHTGGDLLGKIEKAQRRATPELIEALDAELGADGSLILAAPATRLSKGTSPPLDFLKLMPGGRVAMDPAIAGLREMLRGLRQVDHALGSGPALAIVRAQLHVADAILLAASNEAERRSALAVVAELHQLAGWMHFDRGELAPAESALTRARSMAEEAGQADLAAYVLGPSHGFMTANHGHLPVGRELCAQALAQAQRSGNRRLTAFVVTIAARIEAKLGEEKACRMMLDLAAAELELARSGASSSPDPDWLSVFDEAALAGHAGSCLLDLGSHGAAITALTQQDETASDLFVRNRVIWQLDRSDAHLAQGEVAPACDDLYAAWQAAAGTTSARLTHRLAISLNNLTPWQSTAEVKELRARVLAGAG</sequence>
<protein>
    <submittedName>
        <fullName evidence="2">Helix-turn-helix domain-containing protein</fullName>
    </submittedName>
</protein>
<dbReference type="Gene3D" id="1.10.260.40">
    <property type="entry name" value="lambda repressor-like DNA-binding domains"/>
    <property type="match status" value="1"/>
</dbReference>
<proteinExistence type="predicted"/>
<dbReference type="Proteomes" id="UP001138997">
    <property type="component" value="Unassembled WGS sequence"/>
</dbReference>
<dbReference type="EMBL" id="JAJOMB010000035">
    <property type="protein sequence ID" value="MCD5316823.1"/>
    <property type="molecule type" value="Genomic_DNA"/>
</dbReference>
<dbReference type="GO" id="GO:0003677">
    <property type="term" value="F:DNA binding"/>
    <property type="evidence" value="ECO:0007669"/>
    <property type="project" value="InterPro"/>
</dbReference>
<dbReference type="SMART" id="SM00530">
    <property type="entry name" value="HTH_XRE"/>
    <property type="match status" value="1"/>
</dbReference>